<reference evidence="2 3" key="1">
    <citation type="submission" date="2015-08" db="EMBL/GenBank/DDBJ databases">
        <title>Genomes of Isolates from Cabo Rojo, PR.</title>
        <authorList>
            <person name="Sanchez-Nieves R.L."/>
            <person name="Montalvo-Rodriguez R."/>
        </authorList>
    </citation>
    <scope>NUCLEOTIDE SEQUENCE [LARGE SCALE GENOMIC DNA]</scope>
    <source>
        <strain evidence="2 3">5</strain>
    </source>
</reference>
<dbReference type="STRING" id="1765655.AMR74_11860"/>
<feature type="transmembrane region" description="Helical" evidence="1">
    <location>
        <begin position="39"/>
        <end position="58"/>
    </location>
</feature>
<accession>A0A0N0BR60</accession>
<keyword evidence="1" id="KW-1133">Transmembrane helix</keyword>
<gene>
    <name evidence="2" type="ORF">AMR74_11860</name>
</gene>
<dbReference type="OrthoDB" id="379759at2157"/>
<dbReference type="AlphaFoldDB" id="A0A0N0BR60"/>
<protein>
    <submittedName>
        <fullName evidence="2">Uncharacterized protein</fullName>
    </submittedName>
</protein>
<dbReference type="RefSeq" id="WP_053772266.1">
    <property type="nucleotide sequence ID" value="NZ_LIST01000004.1"/>
</dbReference>
<comment type="caution">
    <text evidence="2">The sequence shown here is derived from an EMBL/GenBank/DDBJ whole genome shotgun (WGS) entry which is preliminary data.</text>
</comment>
<feature type="transmembrane region" description="Helical" evidence="1">
    <location>
        <begin position="12"/>
        <end position="33"/>
    </location>
</feature>
<keyword evidence="3" id="KW-1185">Reference proteome</keyword>
<evidence type="ECO:0000313" key="2">
    <source>
        <dbReference type="EMBL" id="KOX96223.1"/>
    </source>
</evidence>
<proteinExistence type="predicted"/>
<sequence length="60" mass="6029">MPSKIVDHSARTLAVQTGFWIFVPAAVASAVGYGNSVTSAGIGIGGATLISAVVLELAER</sequence>
<name>A0A0N0BR60_9EURY</name>
<evidence type="ECO:0000256" key="1">
    <source>
        <dbReference type="SAM" id="Phobius"/>
    </source>
</evidence>
<keyword evidence="1" id="KW-0812">Transmembrane</keyword>
<dbReference type="PATRIC" id="fig|1705389.3.peg.3918"/>
<dbReference type="Proteomes" id="UP000037747">
    <property type="component" value="Unassembled WGS sequence"/>
</dbReference>
<keyword evidence="1" id="KW-0472">Membrane</keyword>
<evidence type="ECO:0000313" key="3">
    <source>
        <dbReference type="Proteomes" id="UP000037747"/>
    </source>
</evidence>
<organism evidence="2 3">
    <name type="scientific">Halorubrum tropicale</name>
    <dbReference type="NCBI Taxonomy" id="1765655"/>
    <lineage>
        <taxon>Archaea</taxon>
        <taxon>Methanobacteriati</taxon>
        <taxon>Methanobacteriota</taxon>
        <taxon>Stenosarchaea group</taxon>
        <taxon>Halobacteria</taxon>
        <taxon>Halobacteriales</taxon>
        <taxon>Haloferacaceae</taxon>
        <taxon>Halorubrum</taxon>
    </lineage>
</organism>
<dbReference type="EMBL" id="LIST01000004">
    <property type="protein sequence ID" value="KOX96223.1"/>
    <property type="molecule type" value="Genomic_DNA"/>
</dbReference>